<dbReference type="Proteomes" id="UP000594638">
    <property type="component" value="Unassembled WGS sequence"/>
</dbReference>
<accession>A0A8S0U926</accession>
<dbReference type="EMBL" id="CACTIH010007425">
    <property type="protein sequence ID" value="CAA3013195.1"/>
    <property type="molecule type" value="Genomic_DNA"/>
</dbReference>
<reference evidence="1 2" key="1">
    <citation type="submission" date="2019-12" db="EMBL/GenBank/DDBJ databases">
        <authorList>
            <person name="Alioto T."/>
            <person name="Alioto T."/>
            <person name="Gomez Garrido J."/>
        </authorList>
    </citation>
    <scope>NUCLEOTIDE SEQUENCE [LARGE SCALE GENOMIC DNA]</scope>
</reference>
<sequence>MAMPASEATFCTDQGDIPVRAPDGSIKGKLSFSSDEFLLDNKMLRRGLLLQLQALHRCLTRDVVACQELEFPTPICPIFDVECLCISSVMCLYESYFHLKHYPFCKGFVNFA</sequence>
<gene>
    <name evidence="1" type="ORF">OLEA9_A013192</name>
</gene>
<name>A0A8S0U926_OLEEU</name>
<comment type="caution">
    <text evidence="1">The sequence shown here is derived from an EMBL/GenBank/DDBJ whole genome shotgun (WGS) entry which is preliminary data.</text>
</comment>
<dbReference type="Gramene" id="OE9A013192T1">
    <property type="protein sequence ID" value="OE9A013192C1"/>
    <property type="gene ID" value="OE9A013192"/>
</dbReference>
<dbReference type="Gramene" id="OE9A013192T3">
    <property type="protein sequence ID" value="OE9A013192C3"/>
    <property type="gene ID" value="OE9A013192"/>
</dbReference>
<proteinExistence type="predicted"/>
<protein>
    <submittedName>
        <fullName evidence="1">Uncharacterized protein</fullName>
    </submittedName>
</protein>
<organism evidence="1 2">
    <name type="scientific">Olea europaea subsp. europaea</name>
    <dbReference type="NCBI Taxonomy" id="158383"/>
    <lineage>
        <taxon>Eukaryota</taxon>
        <taxon>Viridiplantae</taxon>
        <taxon>Streptophyta</taxon>
        <taxon>Embryophyta</taxon>
        <taxon>Tracheophyta</taxon>
        <taxon>Spermatophyta</taxon>
        <taxon>Magnoliopsida</taxon>
        <taxon>eudicotyledons</taxon>
        <taxon>Gunneridae</taxon>
        <taxon>Pentapetalae</taxon>
        <taxon>asterids</taxon>
        <taxon>lamiids</taxon>
        <taxon>Lamiales</taxon>
        <taxon>Oleaceae</taxon>
        <taxon>Oleeae</taxon>
        <taxon>Olea</taxon>
    </lineage>
</organism>
<evidence type="ECO:0000313" key="2">
    <source>
        <dbReference type="Proteomes" id="UP000594638"/>
    </source>
</evidence>
<keyword evidence="2" id="KW-1185">Reference proteome</keyword>
<dbReference type="AlphaFoldDB" id="A0A8S0U926"/>
<evidence type="ECO:0000313" key="1">
    <source>
        <dbReference type="EMBL" id="CAA3013195.1"/>
    </source>
</evidence>